<dbReference type="InterPro" id="IPR036890">
    <property type="entry name" value="HATPase_C_sf"/>
</dbReference>
<evidence type="ECO:0000313" key="4">
    <source>
        <dbReference type="Proteomes" id="UP000236732"/>
    </source>
</evidence>
<dbReference type="InterPro" id="IPR003594">
    <property type="entry name" value="HATPase_dom"/>
</dbReference>
<keyword evidence="1" id="KW-0808">Transferase</keyword>
<evidence type="ECO:0000256" key="1">
    <source>
        <dbReference type="ARBA" id="ARBA00022527"/>
    </source>
</evidence>
<dbReference type="PANTHER" id="PTHR35526:SF3">
    <property type="entry name" value="ANTI-SIGMA-F FACTOR RSBW"/>
    <property type="match status" value="1"/>
</dbReference>
<proteinExistence type="predicted"/>
<dbReference type="EMBL" id="FNVT01000006">
    <property type="protein sequence ID" value="SEG87834.1"/>
    <property type="molecule type" value="Genomic_DNA"/>
</dbReference>
<dbReference type="CDD" id="cd07043">
    <property type="entry name" value="STAS_anti-anti-sigma_factors"/>
    <property type="match status" value="1"/>
</dbReference>
<protein>
    <submittedName>
        <fullName evidence="3">Anti-anti-sigma factor</fullName>
    </submittedName>
</protein>
<feature type="domain" description="STAS" evidence="2">
    <location>
        <begin position="148"/>
        <end position="252"/>
    </location>
</feature>
<dbReference type="PROSITE" id="PS50801">
    <property type="entry name" value="STAS"/>
    <property type="match status" value="1"/>
</dbReference>
<accession>A0A1H6DRY2</accession>
<dbReference type="InterPro" id="IPR036513">
    <property type="entry name" value="STAS_dom_sf"/>
</dbReference>
<dbReference type="CDD" id="cd16936">
    <property type="entry name" value="HATPase_RsbW-like"/>
    <property type="match status" value="1"/>
</dbReference>
<dbReference type="PANTHER" id="PTHR35526">
    <property type="entry name" value="ANTI-SIGMA-F FACTOR RSBW-RELATED"/>
    <property type="match status" value="1"/>
</dbReference>
<dbReference type="AlphaFoldDB" id="A0A1H6DRY2"/>
<dbReference type="Pfam" id="PF13581">
    <property type="entry name" value="HATPase_c_2"/>
    <property type="match status" value="1"/>
</dbReference>
<dbReference type="SUPFAM" id="SSF52091">
    <property type="entry name" value="SpoIIaa-like"/>
    <property type="match status" value="1"/>
</dbReference>
<dbReference type="InterPro" id="IPR002645">
    <property type="entry name" value="STAS_dom"/>
</dbReference>
<keyword evidence="1" id="KW-0418">Kinase</keyword>
<name>A0A1H6DRY2_9ACTN</name>
<reference evidence="3 4" key="1">
    <citation type="submission" date="2016-10" db="EMBL/GenBank/DDBJ databases">
        <authorList>
            <person name="de Groot N.N."/>
        </authorList>
    </citation>
    <scope>NUCLEOTIDE SEQUENCE [LARGE SCALE GENOMIC DNA]</scope>
    <source>
        <strain evidence="3 4">CGMCC 4.7037</strain>
    </source>
</reference>
<dbReference type="Pfam" id="PF01740">
    <property type="entry name" value="STAS"/>
    <property type="match status" value="1"/>
</dbReference>
<dbReference type="Gene3D" id="3.30.750.24">
    <property type="entry name" value="STAS domain"/>
    <property type="match status" value="1"/>
</dbReference>
<dbReference type="OrthoDB" id="4350801at2"/>
<keyword evidence="4" id="KW-1185">Reference proteome</keyword>
<sequence>MDDRRPSAPCRETQRSPGAPAILDQLFDRNSLYALRAALEAHAARAGLPEGRTADLVLIVHELATNVVLHGSGTGRMVMRAENGVLYCHVTDPGITTTRSETPAWPYEPGHGLWIARSLSDRYAAGQSPAGTTVSVGFLLPLPGRPPFQLTRHDQNGHTTLRLAGHLDYDTAADVTAAVRTTFDGDKDRRLVLDLHGMTFWDSNGIAAIVVAQQHVNATPGAFMALAGLSGEFRHRLEALSIVTLSYDDPAE</sequence>
<dbReference type="InterPro" id="IPR050267">
    <property type="entry name" value="Anti-sigma-factor_SerPK"/>
</dbReference>
<gene>
    <name evidence="3" type="ORF">SAMN05444920_106138</name>
</gene>
<evidence type="ECO:0000313" key="3">
    <source>
        <dbReference type="EMBL" id="SEG87834.1"/>
    </source>
</evidence>
<keyword evidence="1" id="KW-0723">Serine/threonine-protein kinase</keyword>
<dbReference type="SUPFAM" id="SSF55874">
    <property type="entry name" value="ATPase domain of HSP90 chaperone/DNA topoisomerase II/histidine kinase"/>
    <property type="match status" value="1"/>
</dbReference>
<dbReference type="Gene3D" id="3.30.565.10">
    <property type="entry name" value="Histidine kinase-like ATPase, C-terminal domain"/>
    <property type="match status" value="1"/>
</dbReference>
<evidence type="ECO:0000259" key="2">
    <source>
        <dbReference type="PROSITE" id="PS50801"/>
    </source>
</evidence>
<dbReference type="RefSeq" id="WP_103958086.1">
    <property type="nucleotide sequence ID" value="NZ_FNVT01000006.1"/>
</dbReference>
<organism evidence="3 4">
    <name type="scientific">Nonomuraea solani</name>
    <dbReference type="NCBI Taxonomy" id="1144553"/>
    <lineage>
        <taxon>Bacteria</taxon>
        <taxon>Bacillati</taxon>
        <taxon>Actinomycetota</taxon>
        <taxon>Actinomycetes</taxon>
        <taxon>Streptosporangiales</taxon>
        <taxon>Streptosporangiaceae</taxon>
        <taxon>Nonomuraea</taxon>
    </lineage>
</organism>
<dbReference type="GO" id="GO:0004674">
    <property type="term" value="F:protein serine/threonine kinase activity"/>
    <property type="evidence" value="ECO:0007669"/>
    <property type="project" value="UniProtKB-KW"/>
</dbReference>
<dbReference type="Proteomes" id="UP000236732">
    <property type="component" value="Unassembled WGS sequence"/>
</dbReference>